<protein>
    <submittedName>
        <fullName evidence="8">tRNA-dihydrouridine synthase</fullName>
    </submittedName>
</protein>
<keyword evidence="5" id="KW-0521">NADP</keyword>
<dbReference type="Proteomes" id="UP000066480">
    <property type="component" value="Chromosome"/>
</dbReference>
<evidence type="ECO:0000313" key="9">
    <source>
        <dbReference type="Proteomes" id="UP000066480"/>
    </source>
</evidence>
<evidence type="ECO:0000256" key="3">
    <source>
        <dbReference type="ARBA" id="ARBA00022643"/>
    </source>
</evidence>
<keyword evidence="9" id="KW-1185">Reference proteome</keyword>
<accession>A0A0K1JJ12</accession>
<gene>
    <name evidence="8" type="ORF">VV02_13105</name>
</gene>
<reference evidence="8 9" key="1">
    <citation type="submission" date="2015-03" db="EMBL/GenBank/DDBJ databases">
        <title>Luteipulveratus halotolerans sp. nov., a novel actinobacterium (Dermacoccaceae) from Sarawak, Malaysia.</title>
        <authorList>
            <person name="Juboi H."/>
            <person name="Basik A."/>
            <person name="Shamsul S.S."/>
            <person name="Arnold P."/>
            <person name="Schmitt E.K."/>
            <person name="Sanglier J.-J."/>
            <person name="Yeo T."/>
        </authorList>
    </citation>
    <scope>NUCLEOTIDE SEQUENCE [LARGE SCALE GENOMIC DNA]</scope>
    <source>
        <strain evidence="8 9">MN07-A0370</strain>
    </source>
</reference>
<proteinExistence type="predicted"/>
<dbReference type="InterPro" id="IPR018517">
    <property type="entry name" value="tRNA_hU_synthase_CS"/>
</dbReference>
<dbReference type="NCBIfam" id="TIGR00737">
    <property type="entry name" value="nifR3_yhdG"/>
    <property type="match status" value="1"/>
</dbReference>
<dbReference type="RefSeq" id="WP_052592037.1">
    <property type="nucleotide sequence ID" value="NZ_CP011112.1"/>
</dbReference>
<keyword evidence="6" id="KW-0560">Oxidoreductase</keyword>
<dbReference type="SUPFAM" id="SSF51395">
    <property type="entry name" value="FMN-linked oxidoreductases"/>
    <property type="match status" value="1"/>
</dbReference>
<comment type="cofactor">
    <cofactor evidence="1">
        <name>FMN</name>
        <dbReference type="ChEBI" id="CHEBI:58210"/>
    </cofactor>
</comment>
<dbReference type="OrthoDB" id="9764501at2"/>
<dbReference type="Gene3D" id="3.20.20.70">
    <property type="entry name" value="Aldolase class I"/>
    <property type="match status" value="1"/>
</dbReference>
<keyword evidence="2" id="KW-0285">Flavoprotein</keyword>
<dbReference type="EMBL" id="CP011112">
    <property type="protein sequence ID" value="AKU16580.1"/>
    <property type="molecule type" value="Genomic_DNA"/>
</dbReference>
<dbReference type="Pfam" id="PF01207">
    <property type="entry name" value="Dus"/>
    <property type="match status" value="1"/>
</dbReference>
<evidence type="ECO:0000256" key="2">
    <source>
        <dbReference type="ARBA" id="ARBA00022630"/>
    </source>
</evidence>
<dbReference type="CDD" id="cd02801">
    <property type="entry name" value="DUS_like_FMN"/>
    <property type="match status" value="1"/>
</dbReference>
<dbReference type="InterPro" id="IPR035587">
    <property type="entry name" value="DUS-like_FMN-bd"/>
</dbReference>
<keyword evidence="3" id="KW-0288">FMN</keyword>
<evidence type="ECO:0000313" key="8">
    <source>
        <dbReference type="EMBL" id="AKU16580.1"/>
    </source>
</evidence>
<sequence length="427" mass="45467">MTEVLPAPNPVLPPLQVGRHTIDSPVVLAPMAGITNRAFRRLCRQYGNRGLAAGGASGASSLAESDERVSSSDHAHRLARGGIVNALYVSEMITSRALVERTPISMQLIEHDADENPRSIQLYGVDPATVGRAVHMLVSEDRADHIDLNFGCPVPKVTRKGGGAALPWKTDLFRGIVAAAVREATPYDVPVTVKMRKGIDPDHLTFLEAGRIAEGEGAAAVALHGRTAAQAYSGTADWSAIRALKQTVTSIPVLGNGDIWSAEDAVRMVRETGCDGVVVGRGCLGRPWLFTDLAAAFAGSSARVEPTLGEVSETLRLHTVYLAEFHQSEQKACRDIRKHIAWYLKGFPAGSHVRSRLATVESLASLDDLIATLDLDQPWPGEPAEGQRGRAGSERHVVLPEGWLDSQVLDGAAAEAVAQAELSVSGG</sequence>
<dbReference type="PANTHER" id="PTHR45846">
    <property type="entry name" value="TRNA-DIHYDROURIDINE(47) SYNTHASE [NAD(P)(+)]-LIKE"/>
    <property type="match status" value="1"/>
</dbReference>
<dbReference type="InterPro" id="IPR004652">
    <property type="entry name" value="DusB-like"/>
</dbReference>
<dbReference type="InterPro" id="IPR013785">
    <property type="entry name" value="Aldolase_TIM"/>
</dbReference>
<dbReference type="GO" id="GO:0003723">
    <property type="term" value="F:RNA binding"/>
    <property type="evidence" value="ECO:0007669"/>
    <property type="project" value="TreeGrafter"/>
</dbReference>
<dbReference type="PROSITE" id="PS01136">
    <property type="entry name" value="UPF0034"/>
    <property type="match status" value="1"/>
</dbReference>
<dbReference type="Gene3D" id="1.10.1200.80">
    <property type="entry name" value="Putative flavin oxidoreducatase, domain 2"/>
    <property type="match status" value="1"/>
</dbReference>
<dbReference type="STRING" id="571913.VV02_13105"/>
<dbReference type="AlphaFoldDB" id="A0A0K1JJ12"/>
<feature type="domain" description="DUS-like FMN-binding" evidence="7">
    <location>
        <begin position="28"/>
        <end position="365"/>
    </location>
</feature>
<evidence type="ECO:0000259" key="7">
    <source>
        <dbReference type="Pfam" id="PF01207"/>
    </source>
</evidence>
<dbReference type="KEGG" id="lmoi:VV02_13105"/>
<keyword evidence="4" id="KW-0819">tRNA processing</keyword>
<dbReference type="PATRIC" id="fig|571913.6.peg.2667"/>
<dbReference type="GO" id="GO:0017150">
    <property type="term" value="F:tRNA dihydrouridine synthase activity"/>
    <property type="evidence" value="ECO:0007669"/>
    <property type="project" value="InterPro"/>
</dbReference>
<organism evidence="8 9">
    <name type="scientific">Luteipulveratus mongoliensis</name>
    <dbReference type="NCBI Taxonomy" id="571913"/>
    <lineage>
        <taxon>Bacteria</taxon>
        <taxon>Bacillati</taxon>
        <taxon>Actinomycetota</taxon>
        <taxon>Actinomycetes</taxon>
        <taxon>Micrococcales</taxon>
        <taxon>Dermacoccaceae</taxon>
        <taxon>Luteipulveratus</taxon>
    </lineage>
</organism>
<dbReference type="GO" id="GO:0050660">
    <property type="term" value="F:flavin adenine dinucleotide binding"/>
    <property type="evidence" value="ECO:0007669"/>
    <property type="project" value="InterPro"/>
</dbReference>
<dbReference type="InterPro" id="IPR024036">
    <property type="entry name" value="tRNA-dHydroUridine_Synthase_C"/>
</dbReference>
<evidence type="ECO:0000256" key="5">
    <source>
        <dbReference type="ARBA" id="ARBA00022857"/>
    </source>
</evidence>
<name>A0A0K1JJ12_9MICO</name>
<evidence type="ECO:0000256" key="6">
    <source>
        <dbReference type="ARBA" id="ARBA00023002"/>
    </source>
</evidence>
<dbReference type="PANTHER" id="PTHR45846:SF1">
    <property type="entry name" value="TRNA-DIHYDROURIDINE(47) SYNTHASE [NAD(P)(+)]-LIKE"/>
    <property type="match status" value="1"/>
</dbReference>
<evidence type="ECO:0000256" key="4">
    <source>
        <dbReference type="ARBA" id="ARBA00022694"/>
    </source>
</evidence>
<evidence type="ECO:0000256" key="1">
    <source>
        <dbReference type="ARBA" id="ARBA00001917"/>
    </source>
</evidence>